<keyword evidence="2" id="KW-1185">Reference proteome</keyword>
<comment type="caution">
    <text evidence="1">The sequence shown here is derived from an EMBL/GenBank/DDBJ whole genome shotgun (WGS) entry which is preliminary data.</text>
</comment>
<sequence length="181" mass="19957">MLVFGRDDGQLLSKRFVEALHKAITLRMERSSAGLVHTQPLTHGGEHTGLKVSAFVAVDGLHSSKPAEHPRCQGINDGLCLLVRQRIGLGPFCEIVHGRKIVHGGEWPNYIHSHPLNGSPNWELLELSMRMAWRALSRCAVVTAAAKVLHIPLVLPPISNRIGVNGERGAGLRRRDRSLRE</sequence>
<reference evidence="1 2" key="1">
    <citation type="submission" date="2021-04" db="EMBL/GenBank/DDBJ databases">
        <authorList>
            <person name="De Guttry C."/>
            <person name="Zahm M."/>
            <person name="Klopp C."/>
            <person name="Cabau C."/>
            <person name="Louis A."/>
            <person name="Berthelot C."/>
            <person name="Parey E."/>
            <person name="Roest Crollius H."/>
            <person name="Montfort J."/>
            <person name="Robinson-Rechavi M."/>
            <person name="Bucao C."/>
            <person name="Bouchez O."/>
            <person name="Gislard M."/>
            <person name="Lluch J."/>
            <person name="Milhes M."/>
            <person name="Lampietro C."/>
            <person name="Lopez Roques C."/>
            <person name="Donnadieu C."/>
            <person name="Braasch I."/>
            <person name="Desvignes T."/>
            <person name="Postlethwait J."/>
            <person name="Bobe J."/>
            <person name="Wedekind C."/>
            <person name="Guiguen Y."/>
        </authorList>
    </citation>
    <scope>NUCLEOTIDE SEQUENCE [LARGE SCALE GENOMIC DNA]</scope>
    <source>
        <strain evidence="1">Cs_M1</strain>
        <tissue evidence="1">Blood</tissue>
    </source>
</reference>
<protein>
    <submittedName>
        <fullName evidence="1">Uncharacterized protein</fullName>
    </submittedName>
</protein>
<proteinExistence type="predicted"/>
<dbReference type="EMBL" id="JAGTTL010000021">
    <property type="protein sequence ID" value="KAK6306220.1"/>
    <property type="molecule type" value="Genomic_DNA"/>
</dbReference>
<dbReference type="Proteomes" id="UP001356427">
    <property type="component" value="Unassembled WGS sequence"/>
</dbReference>
<evidence type="ECO:0000313" key="1">
    <source>
        <dbReference type="EMBL" id="KAK6306220.1"/>
    </source>
</evidence>
<accession>A0AAN8LGG2</accession>
<name>A0AAN8LGG2_9TELE</name>
<organism evidence="1 2">
    <name type="scientific">Coregonus suidteri</name>
    <dbReference type="NCBI Taxonomy" id="861788"/>
    <lineage>
        <taxon>Eukaryota</taxon>
        <taxon>Metazoa</taxon>
        <taxon>Chordata</taxon>
        <taxon>Craniata</taxon>
        <taxon>Vertebrata</taxon>
        <taxon>Euteleostomi</taxon>
        <taxon>Actinopterygii</taxon>
        <taxon>Neopterygii</taxon>
        <taxon>Teleostei</taxon>
        <taxon>Protacanthopterygii</taxon>
        <taxon>Salmoniformes</taxon>
        <taxon>Salmonidae</taxon>
        <taxon>Coregoninae</taxon>
        <taxon>Coregonus</taxon>
    </lineage>
</organism>
<dbReference type="AlphaFoldDB" id="A0AAN8LGG2"/>
<gene>
    <name evidence="1" type="ORF">J4Q44_G00231450</name>
</gene>
<evidence type="ECO:0000313" key="2">
    <source>
        <dbReference type="Proteomes" id="UP001356427"/>
    </source>
</evidence>